<evidence type="ECO:0000313" key="2">
    <source>
        <dbReference type="EMBL" id="EJN58595.1"/>
    </source>
</evidence>
<accession>J2ZD39</accession>
<evidence type="ECO:0000313" key="3">
    <source>
        <dbReference type="Proteomes" id="UP000007813"/>
    </source>
</evidence>
<comment type="caution">
    <text evidence="2">The sequence shown here is derived from an EMBL/GenBank/DDBJ whole genome shotgun (WGS) entry which is preliminary data.</text>
</comment>
<proteinExistence type="predicted"/>
<gene>
    <name evidence="2" type="ORF">HSB1_30730</name>
</gene>
<organism evidence="2 3">
    <name type="scientific">Halogranum salarium B-1</name>
    <dbReference type="NCBI Taxonomy" id="1210908"/>
    <lineage>
        <taxon>Archaea</taxon>
        <taxon>Methanobacteriati</taxon>
        <taxon>Methanobacteriota</taxon>
        <taxon>Stenosarchaea group</taxon>
        <taxon>Halobacteria</taxon>
        <taxon>Halobacteriales</taxon>
        <taxon>Haloferacaceae</taxon>
    </lineage>
</organism>
<feature type="compositionally biased region" description="Polar residues" evidence="1">
    <location>
        <begin position="41"/>
        <end position="52"/>
    </location>
</feature>
<name>J2ZD39_9EURY</name>
<protein>
    <submittedName>
        <fullName evidence="2">Uncharacterized protein</fullName>
    </submittedName>
</protein>
<dbReference type="AlphaFoldDB" id="J2ZD39"/>
<dbReference type="EMBL" id="ALJD01000008">
    <property type="protein sequence ID" value="EJN58595.1"/>
    <property type="molecule type" value="Genomic_DNA"/>
</dbReference>
<reference evidence="2 3" key="1">
    <citation type="journal article" date="2012" name="J. Bacteriol.">
        <title>Draft Genome Sequence of the Extremely Halophilic Archaeon Halogranum salarium B-1T.</title>
        <authorList>
            <person name="Kim K.K."/>
            <person name="Lee K.C."/>
            <person name="Lee J.S."/>
        </authorList>
    </citation>
    <scope>NUCLEOTIDE SEQUENCE [LARGE SCALE GENOMIC DNA]</scope>
    <source>
        <strain evidence="2 3">B-1</strain>
    </source>
</reference>
<dbReference type="Proteomes" id="UP000007813">
    <property type="component" value="Unassembled WGS sequence"/>
</dbReference>
<sequence>MPPPAVVHYHQLDVAPSEGHLSCSETDPTPLTPPLLRAETRASTLDTVTPHTPTIERKRRQG</sequence>
<feature type="region of interest" description="Disordered" evidence="1">
    <location>
        <begin position="41"/>
        <end position="62"/>
    </location>
</feature>
<evidence type="ECO:0000256" key="1">
    <source>
        <dbReference type="SAM" id="MobiDB-lite"/>
    </source>
</evidence>